<proteinExistence type="predicted"/>
<evidence type="ECO:0000313" key="2">
    <source>
        <dbReference type="Proteomes" id="UP001286313"/>
    </source>
</evidence>
<dbReference type="AlphaFoldDB" id="A0AAE1KWH8"/>
<comment type="caution">
    <text evidence="1">The sequence shown here is derived from an EMBL/GenBank/DDBJ whole genome shotgun (WGS) entry which is preliminary data.</text>
</comment>
<protein>
    <submittedName>
        <fullName evidence="1">Uncharacterized protein</fullName>
    </submittedName>
</protein>
<gene>
    <name evidence="1" type="ORF">Pcinc_007871</name>
</gene>
<sequence length="150" mass="16849">MIYENRSDGLLTLLGKQTMTFNETKKFCASIPGHRMAMTKKKTQIEILKNLQNRAGGAEIWVDLVKSDVGLAIWGDRTPYEDTEASQVATTFGEEGVLTAFRFKEQHFHDRAKSEAVFPDCPPELVVRHSSPHQRLRVTELGDAMTQLAA</sequence>
<reference evidence="1" key="1">
    <citation type="submission" date="2023-10" db="EMBL/GenBank/DDBJ databases">
        <title>Genome assemblies of two species of porcelain crab, Petrolisthes cinctipes and Petrolisthes manimaculis (Anomura: Porcellanidae).</title>
        <authorList>
            <person name="Angst P."/>
        </authorList>
    </citation>
    <scope>NUCLEOTIDE SEQUENCE</scope>
    <source>
        <strain evidence="1">PB745_01</strain>
        <tissue evidence="1">Gill</tissue>
    </source>
</reference>
<accession>A0AAE1KWH8</accession>
<organism evidence="1 2">
    <name type="scientific">Petrolisthes cinctipes</name>
    <name type="common">Flat porcelain crab</name>
    <dbReference type="NCBI Taxonomy" id="88211"/>
    <lineage>
        <taxon>Eukaryota</taxon>
        <taxon>Metazoa</taxon>
        <taxon>Ecdysozoa</taxon>
        <taxon>Arthropoda</taxon>
        <taxon>Crustacea</taxon>
        <taxon>Multicrustacea</taxon>
        <taxon>Malacostraca</taxon>
        <taxon>Eumalacostraca</taxon>
        <taxon>Eucarida</taxon>
        <taxon>Decapoda</taxon>
        <taxon>Pleocyemata</taxon>
        <taxon>Anomura</taxon>
        <taxon>Galatheoidea</taxon>
        <taxon>Porcellanidae</taxon>
        <taxon>Petrolisthes</taxon>
    </lineage>
</organism>
<dbReference type="EMBL" id="JAWQEG010000588">
    <property type="protein sequence ID" value="KAK3888081.1"/>
    <property type="molecule type" value="Genomic_DNA"/>
</dbReference>
<evidence type="ECO:0000313" key="1">
    <source>
        <dbReference type="EMBL" id="KAK3888081.1"/>
    </source>
</evidence>
<keyword evidence="2" id="KW-1185">Reference proteome</keyword>
<dbReference type="Proteomes" id="UP001286313">
    <property type="component" value="Unassembled WGS sequence"/>
</dbReference>
<name>A0AAE1KWH8_PETCI</name>